<organism evidence="1">
    <name type="scientific">Curvibacter symbiont subsp. Hydra magnipapillata</name>
    <dbReference type="NCBI Taxonomy" id="667019"/>
    <lineage>
        <taxon>Bacteria</taxon>
        <taxon>Pseudomonadati</taxon>
        <taxon>Pseudomonadota</taxon>
        <taxon>Betaproteobacteria</taxon>
        <taxon>Burkholderiales</taxon>
        <taxon>Comamonadaceae</taxon>
        <taxon>Curvibacter</taxon>
    </lineage>
</organism>
<name>C9YBZ3_CURXX</name>
<dbReference type="AlphaFoldDB" id="C9YBZ3"/>
<sequence>MLNSVCVASIMNLLKVGTACSHFNSLSRNHDIDLAGFSSQLMNCGFQ</sequence>
<dbReference type="EMBL" id="FN543105">
    <property type="protein sequence ID" value="CBA30173.1"/>
    <property type="molecule type" value="Genomic_DNA"/>
</dbReference>
<reference evidence="1" key="1">
    <citation type="journal article" date="2010" name="Nature">
        <title>The Dynamic genome of Hydra.</title>
        <authorList>
            <person name="Chapman J.A."/>
            <person name="Kirkness E.F."/>
            <person name="Simakov O."/>
            <person name="Hampson S.E."/>
            <person name="Mitros T."/>
            <person name="Weinmaier T."/>
            <person name="Rattei T."/>
            <person name="Balasubramanian P.G."/>
            <person name="Borman J."/>
            <person name="Busam D."/>
            <person name="Disbennett K."/>
            <person name="Pfannkoch C."/>
            <person name="Sumin N."/>
            <person name="Sutton G."/>
            <person name="Viswanathan L."/>
            <person name="Walenz B."/>
            <person name="Goodstein D.M."/>
            <person name="Hellsten U."/>
            <person name="Kawashima T."/>
            <person name="Prochnik S.E."/>
            <person name="Putnam N.H."/>
            <person name="Shu S."/>
            <person name="Blumberg B."/>
            <person name="Dana C.E."/>
            <person name="Gee L."/>
            <person name="Kibler D.F."/>
            <person name="Law L."/>
            <person name="Lindgens D."/>
            <person name="Martinez D.E."/>
            <person name="Peng J."/>
            <person name="Wigge P.A."/>
            <person name="Bertulat B."/>
            <person name="Guder C."/>
            <person name="Nakamura Y."/>
            <person name="Ozbek S."/>
            <person name="Watanabe H."/>
            <person name="Khalturin K."/>
            <person name="Hemmrich G."/>
            <person name="Franke A."/>
            <person name="Augustin R."/>
            <person name="Fraune S."/>
            <person name="Hayakawa E."/>
            <person name="Hayakawa S."/>
            <person name="Hirose M."/>
            <person name="Hwang J."/>
            <person name="Ikeo K."/>
            <person name="Nishimiya-Fujisawa C."/>
            <person name="Ogura A."/>
            <person name="Takahashi T."/>
            <person name="Steinmetz P.R."/>
            <person name="Zhang X."/>
            <person name="Aufschnaiter R."/>
            <person name="Eder M.K."/>
            <person name="Gorny A.K."/>
            <person name="Salvenmoser W."/>
            <person name="Heimberg A.M."/>
            <person name="Wheeler B.M."/>
            <person name="Peterson K.J."/>
            <person name="Boettger A."/>
            <person name="Tischler P."/>
            <person name="Wolf A."/>
            <person name="Gojobori T."/>
            <person name="Remington K.A."/>
            <person name="Strausberg R.L."/>
            <person name="Venter J."/>
            <person name="Technau U."/>
            <person name="Hobmayer B."/>
            <person name="Bosch T.C."/>
            <person name="Holstein T.W."/>
            <person name="Fujisawa T."/>
            <person name="Bode H.R."/>
            <person name="David C.N."/>
            <person name="Rokhsar D.S."/>
            <person name="Steele R.E."/>
        </authorList>
    </citation>
    <scope>NUCLEOTIDE SEQUENCE</scope>
</reference>
<protein>
    <submittedName>
        <fullName evidence="1">Uncharacterized protein</fullName>
    </submittedName>
</protein>
<accession>C9YBZ3</accession>
<proteinExistence type="predicted"/>
<evidence type="ECO:0000313" key="1">
    <source>
        <dbReference type="EMBL" id="CBA30173.1"/>
    </source>
</evidence>
<gene>
    <name evidence="1" type="ORF">Csp_C22220</name>
</gene>